<dbReference type="AlphaFoldDB" id="A0AAV9MZ16"/>
<reference evidence="2 3" key="1">
    <citation type="submission" date="2023-08" db="EMBL/GenBank/DDBJ databases">
        <title>Black Yeasts Isolated from many extreme environments.</title>
        <authorList>
            <person name="Coleine C."/>
            <person name="Stajich J.E."/>
            <person name="Selbmann L."/>
        </authorList>
    </citation>
    <scope>NUCLEOTIDE SEQUENCE [LARGE SCALE GENOMIC DNA]</scope>
    <source>
        <strain evidence="2 3">CCFEE 5792</strain>
    </source>
</reference>
<protein>
    <recommendedName>
        <fullName evidence="4">BAG domain-containing protein</fullName>
    </recommendedName>
</protein>
<dbReference type="RefSeq" id="XP_064701596.1">
    <property type="nucleotide sequence ID" value="XM_064852322.1"/>
</dbReference>
<evidence type="ECO:0000256" key="1">
    <source>
        <dbReference type="SAM" id="MobiDB-lite"/>
    </source>
</evidence>
<feature type="compositionally biased region" description="Polar residues" evidence="1">
    <location>
        <begin position="244"/>
        <end position="258"/>
    </location>
</feature>
<evidence type="ECO:0008006" key="4">
    <source>
        <dbReference type="Google" id="ProtNLM"/>
    </source>
</evidence>
<feature type="region of interest" description="Disordered" evidence="1">
    <location>
        <begin position="244"/>
        <end position="268"/>
    </location>
</feature>
<dbReference type="GeneID" id="89976940"/>
<feature type="compositionally biased region" description="Basic and acidic residues" evidence="1">
    <location>
        <begin position="195"/>
        <end position="206"/>
    </location>
</feature>
<sequence>MESSLKPKAELSEDRILSIIQRDKEKRAQPYASWYHLACQTMPSFARYAKELFDKRRMLQGQSENKDQIMTRSETWLLVQDDLHRQLPVESSILESLQKHVMFWTDCDQDEIQNLFIDLHTEDERLDALLGRNFNIPTTPVGHIKRKHDSHCTCSCPEYGLRDSDYEYDSDDSFVFEIETPPTPKKSQNKKRKLAHESVEPTEPSKADTVPAISSSQQIFGGQPQHSTACDKPVIAKPVLETAATEQSIQEEPFQTASHPADPSNEMSHATRLREEAEALMRKLTAATHEAKQFLNENMEELYSFDNKTKMLADDALRARRLLNEILGLLGSLDAGLKAVVEEAEKTRVLFAEELLRRS</sequence>
<gene>
    <name evidence="2" type="ORF">LTR84_008777</name>
</gene>
<evidence type="ECO:0000313" key="3">
    <source>
        <dbReference type="Proteomes" id="UP001358417"/>
    </source>
</evidence>
<evidence type="ECO:0000313" key="2">
    <source>
        <dbReference type="EMBL" id="KAK5045991.1"/>
    </source>
</evidence>
<proteinExistence type="predicted"/>
<organism evidence="2 3">
    <name type="scientific">Exophiala bonariae</name>
    <dbReference type="NCBI Taxonomy" id="1690606"/>
    <lineage>
        <taxon>Eukaryota</taxon>
        <taxon>Fungi</taxon>
        <taxon>Dikarya</taxon>
        <taxon>Ascomycota</taxon>
        <taxon>Pezizomycotina</taxon>
        <taxon>Eurotiomycetes</taxon>
        <taxon>Chaetothyriomycetidae</taxon>
        <taxon>Chaetothyriales</taxon>
        <taxon>Herpotrichiellaceae</taxon>
        <taxon>Exophiala</taxon>
    </lineage>
</organism>
<dbReference type="Proteomes" id="UP001358417">
    <property type="component" value="Unassembled WGS sequence"/>
</dbReference>
<accession>A0AAV9MZ16</accession>
<comment type="caution">
    <text evidence="2">The sequence shown here is derived from an EMBL/GenBank/DDBJ whole genome shotgun (WGS) entry which is preliminary data.</text>
</comment>
<feature type="region of interest" description="Disordered" evidence="1">
    <location>
        <begin position="176"/>
        <end position="210"/>
    </location>
</feature>
<dbReference type="EMBL" id="JAVRRD010000033">
    <property type="protein sequence ID" value="KAK5045991.1"/>
    <property type="molecule type" value="Genomic_DNA"/>
</dbReference>
<keyword evidence="3" id="KW-1185">Reference proteome</keyword>
<name>A0AAV9MZ16_9EURO</name>